<feature type="domain" description="CRIB" evidence="2">
    <location>
        <begin position="3"/>
        <end position="16"/>
    </location>
</feature>
<dbReference type="SMART" id="SM00285">
    <property type="entry name" value="PBD"/>
    <property type="match status" value="2"/>
</dbReference>
<dbReference type="Pfam" id="PF00786">
    <property type="entry name" value="PBD"/>
    <property type="match status" value="2"/>
</dbReference>
<comment type="caution">
    <text evidence="3">The sequence shown here is derived from an EMBL/GenBank/DDBJ whole genome shotgun (WGS) entry which is preliminary data.</text>
</comment>
<name>A0A8S9RHQ5_BRACR</name>
<feature type="domain" description="CRIB" evidence="2">
    <location>
        <begin position="68"/>
        <end position="81"/>
    </location>
</feature>
<accession>A0A8S9RHQ5</accession>
<protein>
    <recommendedName>
        <fullName evidence="2">CRIB domain-containing protein</fullName>
    </recommendedName>
</protein>
<organism evidence="3 4">
    <name type="scientific">Brassica cretica</name>
    <name type="common">Mustard</name>
    <dbReference type="NCBI Taxonomy" id="69181"/>
    <lineage>
        <taxon>Eukaryota</taxon>
        <taxon>Viridiplantae</taxon>
        <taxon>Streptophyta</taxon>
        <taxon>Embryophyta</taxon>
        <taxon>Tracheophyta</taxon>
        <taxon>Spermatophyta</taxon>
        <taxon>Magnoliopsida</taxon>
        <taxon>eudicotyledons</taxon>
        <taxon>Gunneridae</taxon>
        <taxon>Pentapetalae</taxon>
        <taxon>rosids</taxon>
        <taxon>malvids</taxon>
        <taxon>Brassicales</taxon>
        <taxon>Brassicaceae</taxon>
        <taxon>Brassiceae</taxon>
        <taxon>Brassica</taxon>
    </lineage>
</organism>
<dbReference type="PANTHER" id="PTHR23177:SF57">
    <property type="entry name" value="RHO GTPASE-ACTIVATING PROTEIN 5"/>
    <property type="match status" value="1"/>
</dbReference>
<evidence type="ECO:0000259" key="2">
    <source>
        <dbReference type="PROSITE" id="PS50108"/>
    </source>
</evidence>
<reference evidence="3" key="1">
    <citation type="submission" date="2019-12" db="EMBL/GenBank/DDBJ databases">
        <title>Genome sequencing and annotation of Brassica cretica.</title>
        <authorList>
            <person name="Studholme D.J."/>
            <person name="Sarris P."/>
        </authorList>
    </citation>
    <scope>NUCLEOTIDE SEQUENCE</scope>
    <source>
        <strain evidence="3">PFS-109/04</strain>
        <tissue evidence="3">Leaf</tissue>
    </source>
</reference>
<dbReference type="AlphaFoldDB" id="A0A8S9RHQ5"/>
<evidence type="ECO:0000313" key="3">
    <source>
        <dbReference type="EMBL" id="KAF3572246.1"/>
    </source>
</evidence>
<gene>
    <name evidence="3" type="ORF">F2Q69_00063670</name>
</gene>
<dbReference type="Gene3D" id="3.90.810.10">
    <property type="entry name" value="CRIB domain"/>
    <property type="match status" value="2"/>
</dbReference>
<dbReference type="InterPro" id="IPR036936">
    <property type="entry name" value="CRIB_dom_sf"/>
</dbReference>
<dbReference type="GO" id="GO:0005096">
    <property type="term" value="F:GTPase activator activity"/>
    <property type="evidence" value="ECO:0007669"/>
    <property type="project" value="UniProtKB-KW"/>
</dbReference>
<dbReference type="EMBL" id="QGKX02000095">
    <property type="protein sequence ID" value="KAF3572246.1"/>
    <property type="molecule type" value="Genomic_DNA"/>
</dbReference>
<keyword evidence="1" id="KW-0343">GTPase activation</keyword>
<proteinExistence type="predicted"/>
<evidence type="ECO:0000256" key="1">
    <source>
        <dbReference type="ARBA" id="ARBA00022468"/>
    </source>
</evidence>
<dbReference type="InterPro" id="IPR000095">
    <property type="entry name" value="CRIB_dom"/>
</dbReference>
<sequence>MDIGGPTNIQHVTHVTFDRFNGFLGLPSEFEPDVPKKAPSASGRVVLELSRCFSTAEKEENERLTMDIGGPTNIQHVTHVTFDRFNGFLGLPSEFEPDVPKKAPSAREKGERFRVRKSLAKLPVLRSSSWVPFIGEVCVLIGCHVSSSDCADTFLATCRLLIVPTLCLLRVKSLLTDGDLCRVASKSPAEEPRVVVGSDEECPEKGVLIVGIGVDLVGVSGSLVVGTVAFEVDPSAAAFA</sequence>
<dbReference type="InterPro" id="IPR044785">
    <property type="entry name" value="RopGAP1-5"/>
</dbReference>
<dbReference type="Proteomes" id="UP000712600">
    <property type="component" value="Unassembled WGS sequence"/>
</dbReference>
<evidence type="ECO:0000313" key="4">
    <source>
        <dbReference type="Proteomes" id="UP000712600"/>
    </source>
</evidence>
<dbReference type="PANTHER" id="PTHR23177">
    <property type="entry name" value="MKIAA1688 PROTEIN"/>
    <property type="match status" value="1"/>
</dbReference>
<dbReference type="PROSITE" id="PS50108">
    <property type="entry name" value="CRIB"/>
    <property type="match status" value="2"/>
</dbReference>